<protein>
    <submittedName>
        <fullName evidence="1">Uncharacterized protein</fullName>
    </submittedName>
</protein>
<gene>
    <name evidence="1" type="ORF">OESDEN_06175</name>
</gene>
<name>A0A0B1T8J6_OESDE</name>
<proteinExistence type="predicted"/>
<sequence>MGRERAVNQPWYPYVNCRLYREYYWSSSRSRVPLLREPMRITAEGGFLAVIATSTAVGPRFSIMDSNLCFNKGEIIEIIIKWLRSDSISVYKANDDCDDCDQLQAAVNAVYDYSQKMDLRLTSNKTSLLIIGTDHLFFYYYRSNHHLEAVADSKFGFQKHYRILVSRGMPSIYNLFEALRIRNVVTLVRSVQNLPPSYFEMWDNLFSSYKKKDIDLPESVQDSITRKLVMLCNGFDYRYSLNIPCLVKTMRTCVEGAKRKRILIIGRPKEGRIWQ</sequence>
<dbReference type="Proteomes" id="UP000053660">
    <property type="component" value="Unassembled WGS sequence"/>
</dbReference>
<accession>A0A0B1T8J6</accession>
<keyword evidence="2" id="KW-1185">Reference proteome</keyword>
<dbReference type="EMBL" id="KN550550">
    <property type="protein sequence ID" value="KHJ93903.1"/>
    <property type="molecule type" value="Genomic_DNA"/>
</dbReference>
<reference evidence="1 2" key="1">
    <citation type="submission" date="2014-03" db="EMBL/GenBank/DDBJ databases">
        <title>Draft genome of the hookworm Oesophagostomum dentatum.</title>
        <authorList>
            <person name="Mitreva M."/>
        </authorList>
    </citation>
    <scope>NUCLEOTIDE SEQUENCE [LARGE SCALE GENOMIC DNA]</scope>
    <source>
        <strain evidence="1 2">OD-Hann</strain>
    </source>
</reference>
<organism evidence="1 2">
    <name type="scientific">Oesophagostomum dentatum</name>
    <name type="common">Nodular worm</name>
    <dbReference type="NCBI Taxonomy" id="61180"/>
    <lineage>
        <taxon>Eukaryota</taxon>
        <taxon>Metazoa</taxon>
        <taxon>Ecdysozoa</taxon>
        <taxon>Nematoda</taxon>
        <taxon>Chromadorea</taxon>
        <taxon>Rhabditida</taxon>
        <taxon>Rhabditina</taxon>
        <taxon>Rhabditomorpha</taxon>
        <taxon>Strongyloidea</taxon>
        <taxon>Strongylidae</taxon>
        <taxon>Oesophagostomum</taxon>
    </lineage>
</organism>
<evidence type="ECO:0000313" key="1">
    <source>
        <dbReference type="EMBL" id="KHJ93903.1"/>
    </source>
</evidence>
<dbReference type="AlphaFoldDB" id="A0A0B1T8J6"/>
<evidence type="ECO:0000313" key="2">
    <source>
        <dbReference type="Proteomes" id="UP000053660"/>
    </source>
</evidence>